<dbReference type="InterPro" id="IPR000253">
    <property type="entry name" value="FHA_dom"/>
</dbReference>
<evidence type="ECO:0000313" key="5">
    <source>
        <dbReference type="Proteomes" id="UP001203338"/>
    </source>
</evidence>
<accession>A0ABT0PE01</accession>
<dbReference type="NCBIfam" id="TIGR02500">
    <property type="entry name" value="type_III_yscD"/>
    <property type="match status" value="1"/>
</dbReference>
<organism evidence="4 5">
    <name type="scientific">Parendozoicomonas callyspongiae</name>
    <dbReference type="NCBI Taxonomy" id="2942213"/>
    <lineage>
        <taxon>Bacteria</taxon>
        <taxon>Pseudomonadati</taxon>
        <taxon>Pseudomonadota</taxon>
        <taxon>Gammaproteobacteria</taxon>
        <taxon>Oceanospirillales</taxon>
        <taxon>Endozoicomonadaceae</taxon>
        <taxon>Parendozoicomonas</taxon>
    </lineage>
</organism>
<dbReference type="EMBL" id="JAMFLX010000003">
    <property type="protein sequence ID" value="MCL6269002.1"/>
    <property type="molecule type" value="Genomic_DNA"/>
</dbReference>
<dbReference type="InterPro" id="IPR053946">
    <property type="entry name" value="YscD_ppl_3rd"/>
</dbReference>
<gene>
    <name evidence="4" type="primary">sctD</name>
    <name evidence="4" type="ORF">M3P05_03475</name>
</gene>
<dbReference type="Pfam" id="PF21934">
    <property type="entry name" value="Yop-YscD_ppl_3rd"/>
    <property type="match status" value="1"/>
</dbReference>
<dbReference type="Proteomes" id="UP001203338">
    <property type="component" value="Unassembled WGS sequence"/>
</dbReference>
<keyword evidence="5" id="KW-1185">Reference proteome</keyword>
<feature type="region of interest" description="Disordered" evidence="1">
    <location>
        <begin position="106"/>
        <end position="136"/>
    </location>
</feature>
<dbReference type="Gene3D" id="3.30.1340.30">
    <property type="match status" value="1"/>
</dbReference>
<keyword evidence="2" id="KW-0812">Transmembrane</keyword>
<dbReference type="RefSeq" id="WP_249697831.1">
    <property type="nucleotide sequence ID" value="NZ_JAMFLX010000003.1"/>
</dbReference>
<dbReference type="Pfam" id="PF16693">
    <property type="entry name" value="Yop-YscD_ppl_1st"/>
    <property type="match status" value="1"/>
</dbReference>
<dbReference type="SMART" id="SM00240">
    <property type="entry name" value="FHA"/>
    <property type="match status" value="1"/>
</dbReference>
<dbReference type="Gene3D" id="2.60.200.20">
    <property type="match status" value="1"/>
</dbReference>
<dbReference type="InterPro" id="IPR032034">
    <property type="entry name" value="YscD_ppl_1st"/>
</dbReference>
<keyword evidence="2" id="KW-0472">Membrane</keyword>
<feature type="transmembrane region" description="Helical" evidence="2">
    <location>
        <begin position="209"/>
        <end position="232"/>
    </location>
</feature>
<comment type="caution">
    <text evidence="4">The sequence shown here is derived from an EMBL/GenBank/DDBJ whole genome shotgun (WGS) entry which is preliminary data.</text>
</comment>
<dbReference type="InterPro" id="IPR057770">
    <property type="entry name" value="YscD/Y4YQ_C"/>
</dbReference>
<dbReference type="Pfam" id="PF16697">
    <property type="entry name" value="Yop-YscD_cpl"/>
    <property type="match status" value="1"/>
</dbReference>
<reference evidence="4 5" key="1">
    <citation type="submission" date="2022-05" db="EMBL/GenBank/DDBJ databases">
        <authorList>
            <person name="Park J.-S."/>
        </authorList>
    </citation>
    <scope>NUCLEOTIDE SEQUENCE [LARGE SCALE GENOMIC DNA]</scope>
    <source>
        <strain evidence="4 5">2012CJ34-2</strain>
    </source>
</reference>
<evidence type="ECO:0000256" key="2">
    <source>
        <dbReference type="SAM" id="Phobius"/>
    </source>
</evidence>
<sequence length="511" mass="56345">MAEAWALKILSGPHIGAEITLDPGSWVLGRHEECDLVLTDETLAERHFEINVSPEGVQINNLAEGQSIFLNGKPQPNTFSLAAYHVAMAGSLYFAVGPAGKPWPELNLSGPPSAPVSSLAAPSQTNASAPDTQSDNADLLESASDIELSDEDIPVVNDKVDESELAQLESDSPVENSFSQFFARLARLFSSSPTKERTSLTDWIKRHPFLLIGAGSATFVSLLAGGFIWLWLQTDPEKTALANITPAQKAEKIITRMNLQDIRLKKLPDGSVVISGYVQDNNVKMGLQKALKDAMVPYNFQAVVMNEMRATAAEVLAQYNFDLMSIELDTTPGSLVLNGYAANPKEVSRIRDILKQEVHGLVSIVDQVEYQTTRLKALRTMLKERNLAQKIRLLDTPGKIVLKGRLGDASQGYYLKEIVQDFREKYKNRPELIIDVTLPATDLATMQPMLKIKSVSLGRIPYVVLDNGEKYLRGAKLKNGYILENINLEYLTLRLGQERIKYFIGGPHGGQ</sequence>
<feature type="domain" description="FHA" evidence="3">
    <location>
        <begin position="26"/>
        <end position="75"/>
    </location>
</feature>
<proteinExistence type="predicted"/>
<dbReference type="InterPro" id="IPR032030">
    <property type="entry name" value="YscD_cytoplasmic_dom"/>
</dbReference>
<dbReference type="PROSITE" id="PS50006">
    <property type="entry name" value="FHA_DOMAIN"/>
    <property type="match status" value="1"/>
</dbReference>
<feature type="compositionally biased region" description="Polar residues" evidence="1">
    <location>
        <begin position="124"/>
        <end position="136"/>
    </location>
</feature>
<dbReference type="SUPFAM" id="SSF49879">
    <property type="entry name" value="SMAD/FHA domain"/>
    <property type="match status" value="1"/>
</dbReference>
<evidence type="ECO:0000259" key="3">
    <source>
        <dbReference type="PROSITE" id="PS50006"/>
    </source>
</evidence>
<dbReference type="Pfam" id="PF23893">
    <property type="entry name" value="Y4YQ_C"/>
    <property type="match status" value="1"/>
</dbReference>
<dbReference type="InterPro" id="IPR012843">
    <property type="entry name" value="YscD"/>
</dbReference>
<evidence type="ECO:0000256" key="1">
    <source>
        <dbReference type="SAM" id="MobiDB-lite"/>
    </source>
</evidence>
<dbReference type="InterPro" id="IPR053947">
    <property type="entry name" value="YscD_ppl__2nd"/>
</dbReference>
<keyword evidence="2" id="KW-1133">Transmembrane helix</keyword>
<dbReference type="Pfam" id="PF21937">
    <property type="entry name" value="Yop-YscD_ppl_2nd"/>
    <property type="match status" value="1"/>
</dbReference>
<protein>
    <submittedName>
        <fullName evidence="4">Type III secretion system inner membrane ring subunit SctD</fullName>
    </submittedName>
</protein>
<evidence type="ECO:0000313" key="4">
    <source>
        <dbReference type="EMBL" id="MCL6269002.1"/>
    </source>
</evidence>
<dbReference type="InterPro" id="IPR008984">
    <property type="entry name" value="SMAD_FHA_dom_sf"/>
</dbReference>
<name>A0ABT0PE01_9GAMM</name>